<reference evidence="4" key="1">
    <citation type="submission" date="2019-11" db="EMBL/GenBank/DDBJ databases">
        <authorList>
            <person name="Liu Y."/>
            <person name="Hou J."/>
            <person name="Li T.-Q."/>
            <person name="Guan C.-H."/>
            <person name="Wu X."/>
            <person name="Wu H.-Z."/>
            <person name="Ling F."/>
            <person name="Zhang R."/>
            <person name="Shi X.-G."/>
            <person name="Ren J.-P."/>
            <person name="Chen E.-F."/>
            <person name="Sun J.-M."/>
        </authorList>
    </citation>
    <scope>NUCLEOTIDE SEQUENCE</scope>
    <source>
        <strain evidence="4">Adult_tree_wgs_1</strain>
        <tissue evidence="4">Leaves</tissue>
    </source>
</reference>
<feature type="repeat" description="PPR" evidence="3">
    <location>
        <begin position="9"/>
        <end position="43"/>
    </location>
</feature>
<evidence type="ECO:0000256" key="1">
    <source>
        <dbReference type="ARBA" id="ARBA00007626"/>
    </source>
</evidence>
<dbReference type="PROSITE" id="PS51375">
    <property type="entry name" value="PPR"/>
    <property type="match status" value="4"/>
</dbReference>
<keyword evidence="2" id="KW-0677">Repeat</keyword>
<evidence type="ECO:0000256" key="2">
    <source>
        <dbReference type="ARBA" id="ARBA00022737"/>
    </source>
</evidence>
<dbReference type="AlphaFoldDB" id="A0A834H617"/>
<accession>A0A834H617</accession>
<comment type="similarity">
    <text evidence="1">Belongs to the PPR family. P subfamily.</text>
</comment>
<dbReference type="EMBL" id="WJXA01000003">
    <property type="protein sequence ID" value="KAF7147557.1"/>
    <property type="molecule type" value="Genomic_DNA"/>
</dbReference>
<feature type="repeat" description="PPR" evidence="3">
    <location>
        <begin position="44"/>
        <end position="78"/>
    </location>
</feature>
<evidence type="ECO:0008006" key="6">
    <source>
        <dbReference type="Google" id="ProtNLM"/>
    </source>
</evidence>
<sequence length="239" mass="26794">MKKNGFRPDVVSYTSLLNAYRRSEQPKKAREVFHLKKQNNCEPNVDSYNTLIDAYGSNGFLAKAIDVLRDMEQNGVHPNIVSICTLLVACGRVGQRVKIDSILSAAELRGIALNTIAYNAAIGSYMNFGDHEKAIELYRSMRKKKVKPDCGRFTEAESTFTKMKVAGCSPDLVTYTTMIHACTSVGDWEKAAALFKEMRMNNVHQMPLLFRLCCELSILGANQPNQDTCCMIEFFGQLK</sequence>
<dbReference type="Proteomes" id="UP000626092">
    <property type="component" value="Unassembled WGS sequence"/>
</dbReference>
<dbReference type="OrthoDB" id="185373at2759"/>
<evidence type="ECO:0000313" key="5">
    <source>
        <dbReference type="Proteomes" id="UP000626092"/>
    </source>
</evidence>
<evidence type="ECO:0000256" key="3">
    <source>
        <dbReference type="PROSITE-ProRule" id="PRU00708"/>
    </source>
</evidence>
<gene>
    <name evidence="4" type="ORF">RHSIM_Rhsim03G0026600</name>
</gene>
<dbReference type="Pfam" id="PF13041">
    <property type="entry name" value="PPR_2"/>
    <property type="match status" value="1"/>
</dbReference>
<dbReference type="Pfam" id="PF13812">
    <property type="entry name" value="PPR_3"/>
    <property type="match status" value="2"/>
</dbReference>
<feature type="repeat" description="PPR" evidence="3">
    <location>
        <begin position="114"/>
        <end position="148"/>
    </location>
</feature>
<keyword evidence="5" id="KW-1185">Reference proteome</keyword>
<dbReference type="NCBIfam" id="TIGR00756">
    <property type="entry name" value="PPR"/>
    <property type="match status" value="4"/>
</dbReference>
<organism evidence="4 5">
    <name type="scientific">Rhododendron simsii</name>
    <name type="common">Sims's rhododendron</name>
    <dbReference type="NCBI Taxonomy" id="118357"/>
    <lineage>
        <taxon>Eukaryota</taxon>
        <taxon>Viridiplantae</taxon>
        <taxon>Streptophyta</taxon>
        <taxon>Embryophyta</taxon>
        <taxon>Tracheophyta</taxon>
        <taxon>Spermatophyta</taxon>
        <taxon>Magnoliopsida</taxon>
        <taxon>eudicotyledons</taxon>
        <taxon>Gunneridae</taxon>
        <taxon>Pentapetalae</taxon>
        <taxon>asterids</taxon>
        <taxon>Ericales</taxon>
        <taxon>Ericaceae</taxon>
        <taxon>Ericoideae</taxon>
        <taxon>Rhodoreae</taxon>
        <taxon>Rhododendron</taxon>
    </lineage>
</organism>
<dbReference type="PANTHER" id="PTHR47447:SF21">
    <property type="entry name" value="PENTACOTRIPEPTIDE-REPEAT REGION OF PRORP DOMAIN-CONTAINING PROTEIN"/>
    <property type="match status" value="1"/>
</dbReference>
<protein>
    <recommendedName>
        <fullName evidence="6">Pentatricopeptide repeat-containing protein</fullName>
    </recommendedName>
</protein>
<dbReference type="PANTHER" id="PTHR47447">
    <property type="entry name" value="OS03G0856100 PROTEIN"/>
    <property type="match status" value="1"/>
</dbReference>
<dbReference type="InterPro" id="IPR011990">
    <property type="entry name" value="TPR-like_helical_dom_sf"/>
</dbReference>
<name>A0A834H617_RHOSS</name>
<proteinExistence type="inferred from homology"/>
<dbReference type="InterPro" id="IPR002885">
    <property type="entry name" value="PPR_rpt"/>
</dbReference>
<feature type="repeat" description="PPR" evidence="3">
    <location>
        <begin position="171"/>
        <end position="205"/>
    </location>
</feature>
<dbReference type="Gene3D" id="1.25.40.10">
    <property type="entry name" value="Tetratricopeptide repeat domain"/>
    <property type="match status" value="3"/>
</dbReference>
<evidence type="ECO:0000313" key="4">
    <source>
        <dbReference type="EMBL" id="KAF7147557.1"/>
    </source>
</evidence>
<comment type="caution">
    <text evidence="4">The sequence shown here is derived from an EMBL/GenBank/DDBJ whole genome shotgun (WGS) entry which is preliminary data.</text>
</comment>
<dbReference type="Pfam" id="PF12854">
    <property type="entry name" value="PPR_1"/>
    <property type="match status" value="1"/>
</dbReference>